<protein>
    <submittedName>
        <fullName evidence="2">Uncharacterized protein</fullName>
    </submittedName>
</protein>
<dbReference type="EMBL" id="GL573212">
    <property type="protein sequence ID" value="ELR08128.1"/>
    <property type="molecule type" value="Genomic_DNA"/>
</dbReference>
<evidence type="ECO:0000313" key="2">
    <source>
        <dbReference type="EMBL" id="ELR08128.1"/>
    </source>
</evidence>
<proteinExistence type="predicted"/>
<keyword evidence="1" id="KW-0472">Membrane</keyword>
<reference evidence="3" key="1">
    <citation type="submission" date="2010-09" db="EMBL/GenBank/DDBJ databases">
        <title>The genome sequence of Geomyces destructans 20631-21.</title>
        <authorList>
            <consortium name="The Broad Institute Genome Sequencing Platform"/>
            <person name="Cuomo C.A."/>
            <person name="Blehert D.S."/>
            <person name="Lorch J.M."/>
            <person name="Young S.K."/>
            <person name="Zeng Q."/>
            <person name="Gargeya S."/>
            <person name="Fitzgerald M."/>
            <person name="Haas B."/>
            <person name="Abouelleil A."/>
            <person name="Alvarado L."/>
            <person name="Arachchi H.M."/>
            <person name="Berlin A."/>
            <person name="Brown A."/>
            <person name="Chapman S.B."/>
            <person name="Chen Z."/>
            <person name="Dunbar C."/>
            <person name="Freedman E."/>
            <person name="Gearin G."/>
            <person name="Gellesch M."/>
            <person name="Goldberg J."/>
            <person name="Griggs A."/>
            <person name="Gujja S."/>
            <person name="Heiman D."/>
            <person name="Howarth C."/>
            <person name="Larson L."/>
            <person name="Lui A."/>
            <person name="MacDonald P.J.P."/>
            <person name="Montmayeur A."/>
            <person name="Murphy C."/>
            <person name="Neiman D."/>
            <person name="Pearson M."/>
            <person name="Priest M."/>
            <person name="Roberts A."/>
            <person name="Saif S."/>
            <person name="Shea T."/>
            <person name="Shenoy N."/>
            <person name="Sisk P."/>
            <person name="Stolte C."/>
            <person name="Sykes S."/>
            <person name="Wortman J."/>
            <person name="Nusbaum C."/>
            <person name="Birren B."/>
        </authorList>
    </citation>
    <scope>NUCLEOTIDE SEQUENCE [LARGE SCALE GENOMIC DNA]</scope>
    <source>
        <strain evidence="3">ATCC MYA-4855 / 20631-21</strain>
    </source>
</reference>
<gene>
    <name evidence="2" type="ORF">GMDG_02950</name>
</gene>
<evidence type="ECO:0000313" key="3">
    <source>
        <dbReference type="Proteomes" id="UP000011064"/>
    </source>
</evidence>
<feature type="transmembrane region" description="Helical" evidence="1">
    <location>
        <begin position="6"/>
        <end position="26"/>
    </location>
</feature>
<feature type="transmembrane region" description="Helical" evidence="1">
    <location>
        <begin position="73"/>
        <end position="98"/>
    </location>
</feature>
<accession>L8G644</accession>
<name>L8G644_PSED2</name>
<keyword evidence="1" id="KW-1133">Transmembrane helix</keyword>
<evidence type="ECO:0000256" key="1">
    <source>
        <dbReference type="SAM" id="Phobius"/>
    </source>
</evidence>
<dbReference type="VEuPathDB" id="FungiDB:GMDG_02950"/>
<dbReference type="HOGENOM" id="CLU_2292902_0_0_1"/>
<dbReference type="Proteomes" id="UP000011064">
    <property type="component" value="Unassembled WGS sequence"/>
</dbReference>
<keyword evidence="1" id="KW-0812">Transmembrane</keyword>
<keyword evidence="3" id="KW-1185">Reference proteome</keyword>
<sequence>MDSNAGIEREALAALVILILAMTVIVQDEEDKRRNRAVLHAQHWQTRLQARRQLEELSDIEAHEVFQFSLTEILYGLVVLLQPLSLRFALLAPVLLFLGSG</sequence>
<organism evidence="2 3">
    <name type="scientific">Pseudogymnoascus destructans (strain ATCC MYA-4855 / 20631-21)</name>
    <name type="common">Bat white-nose syndrome fungus</name>
    <name type="synonym">Geomyces destructans</name>
    <dbReference type="NCBI Taxonomy" id="658429"/>
    <lineage>
        <taxon>Eukaryota</taxon>
        <taxon>Fungi</taxon>
        <taxon>Dikarya</taxon>
        <taxon>Ascomycota</taxon>
        <taxon>Pezizomycotina</taxon>
        <taxon>Leotiomycetes</taxon>
        <taxon>Thelebolales</taxon>
        <taxon>Thelebolaceae</taxon>
        <taxon>Pseudogymnoascus</taxon>
    </lineage>
</organism>
<dbReference type="InParanoid" id="L8G644"/>
<dbReference type="AlphaFoldDB" id="L8G644"/>